<feature type="transmembrane region" description="Helical" evidence="1">
    <location>
        <begin position="72"/>
        <end position="90"/>
    </location>
</feature>
<dbReference type="EMBL" id="LT854264">
    <property type="protein sequence ID" value="SMR60945.1"/>
    <property type="molecule type" value="Genomic_DNA"/>
</dbReference>
<sequence>MNLQALDSSLTAYPHNSSYNIKGNNPKTMAALRRTFKYPTESSTSSDSELDEEHQERLITTLRTEDAARNTLYRRLFLALPLLSALFYLYAFVTASLARQRLIALLSLSSLACTAYILEFMPLETPDKKGKRAVWRVEAAKGPLERYLVWLNAGLVGLLEVAAMLSWRRGGMEDAWIESLAGIVFALATFARWQLAPLDLEELQQARYELKGA</sequence>
<dbReference type="AlphaFoldDB" id="A0A2H1H550"/>
<evidence type="ECO:0000313" key="3">
    <source>
        <dbReference type="Proteomes" id="UP000245764"/>
    </source>
</evidence>
<evidence type="ECO:0000256" key="1">
    <source>
        <dbReference type="SAM" id="Phobius"/>
    </source>
</evidence>
<keyword evidence="1" id="KW-0812">Transmembrane</keyword>
<accession>A0A2H1H550</accession>
<organism evidence="2 3">
    <name type="scientific">Zymoseptoria tritici ST99CH_1E4</name>
    <dbReference type="NCBI Taxonomy" id="1276532"/>
    <lineage>
        <taxon>Eukaryota</taxon>
        <taxon>Fungi</taxon>
        <taxon>Dikarya</taxon>
        <taxon>Ascomycota</taxon>
        <taxon>Pezizomycotina</taxon>
        <taxon>Dothideomycetes</taxon>
        <taxon>Dothideomycetidae</taxon>
        <taxon>Mycosphaerellales</taxon>
        <taxon>Mycosphaerellaceae</taxon>
        <taxon>Zymoseptoria</taxon>
    </lineage>
</organism>
<evidence type="ECO:0000313" key="2">
    <source>
        <dbReference type="EMBL" id="SMR60945.1"/>
    </source>
</evidence>
<dbReference type="Proteomes" id="UP000245764">
    <property type="component" value="Chromosome 12"/>
</dbReference>
<gene>
    <name evidence="2" type="ORF">ZT1E4_G10910</name>
</gene>
<proteinExistence type="predicted"/>
<reference evidence="3" key="1">
    <citation type="submission" date="2017-05" db="EMBL/GenBank/DDBJ databases">
        <authorList>
            <person name="Song R."/>
            <person name="Chenine A.L."/>
            <person name="Ruprecht R.M."/>
        </authorList>
    </citation>
    <scope>NUCLEOTIDE SEQUENCE [LARGE SCALE GENOMIC DNA]</scope>
</reference>
<protein>
    <submittedName>
        <fullName evidence="2">Uncharacterized protein</fullName>
    </submittedName>
</protein>
<keyword evidence="1" id="KW-1133">Transmembrane helix</keyword>
<name>A0A2H1H550_ZYMTR</name>
<keyword evidence="1" id="KW-0472">Membrane</keyword>